<dbReference type="InterPro" id="IPR036278">
    <property type="entry name" value="Sialidase_sf"/>
</dbReference>
<evidence type="ECO:0000256" key="1">
    <source>
        <dbReference type="SAM" id="MobiDB-lite"/>
    </source>
</evidence>
<organism evidence="2 3">
    <name type="scientific">Paenibacillus durus ATCC 35681</name>
    <dbReference type="NCBI Taxonomy" id="1333534"/>
    <lineage>
        <taxon>Bacteria</taxon>
        <taxon>Bacillati</taxon>
        <taxon>Bacillota</taxon>
        <taxon>Bacilli</taxon>
        <taxon>Bacillales</taxon>
        <taxon>Paenibacillaceae</taxon>
        <taxon>Paenibacillus</taxon>
    </lineage>
</organism>
<feature type="region of interest" description="Disordered" evidence="1">
    <location>
        <begin position="282"/>
        <end position="306"/>
    </location>
</feature>
<feature type="compositionally biased region" description="Gly residues" evidence="1">
    <location>
        <begin position="285"/>
        <end position="295"/>
    </location>
</feature>
<evidence type="ECO:0008006" key="4">
    <source>
        <dbReference type="Google" id="ProtNLM"/>
    </source>
</evidence>
<dbReference type="OrthoDB" id="2661955at2"/>
<dbReference type="PANTHER" id="PTHR47199:SF2">
    <property type="entry name" value="PHOTOSYSTEM II STABILITY_ASSEMBLY FACTOR HCF136, CHLOROPLASTIC"/>
    <property type="match status" value="1"/>
</dbReference>
<dbReference type="PATRIC" id="fig|1333534.5.peg.4978"/>
<gene>
    <name evidence="2" type="ORF">VK70_22735</name>
</gene>
<reference evidence="2 3" key="1">
    <citation type="submission" date="2015-03" db="EMBL/GenBank/DDBJ databases">
        <authorList>
            <person name="Abdul Halim M."/>
        </authorList>
    </citation>
    <scope>NUCLEOTIDE SEQUENCE [LARGE SCALE GENOMIC DNA]</scope>
    <source>
        <strain evidence="2 3">ATCC 35681</strain>
    </source>
</reference>
<dbReference type="Gene3D" id="2.130.10.10">
    <property type="entry name" value="YVTN repeat-like/Quinoprotein amine dehydrogenase"/>
    <property type="match status" value="1"/>
</dbReference>
<sequence length="393" mass="41265">MNLTSAIGRKKIRTKVLLLLVAAILAVSGWSTGVTPALAASAPVCGTGDHGLLKELQQKHMDAGSSPLSFADIQFLSATTGRAAGNGFMIGTSDGGCTFQKIYEGQWSFRTIEFPDNVYGWALASVQEGQPVYLIRTTDGGSHWKRLLSGPVSFTKIQFTDRGHGFAYDRAFAYYTADGGENWSKIPTPPNTRGAVFTSRSSGWAVTVVPGAGYRVMKTTDGGKSWALKLKSAFSDPIGAEIYADGRQVWAVLYGGSGMSQTSYSLYASTDGGGKWRRVIAQSTAGGGPAPGSGSEGLAKGPVSGKPGNMQLAGGGAFLLGYSPAGEQVGVGRSYTGGKQWSNLPGIPGFDGVISFTGAKEGWLAVRGLERSSLYATQDGGSTWKLKLFFKTK</sequence>
<dbReference type="EMBL" id="CP011114">
    <property type="protein sequence ID" value="AKG36979.1"/>
    <property type="molecule type" value="Genomic_DNA"/>
</dbReference>
<dbReference type="SUPFAM" id="SSF110296">
    <property type="entry name" value="Oligoxyloglucan reducing end-specific cellobiohydrolase"/>
    <property type="match status" value="1"/>
</dbReference>
<dbReference type="RefSeq" id="WP_046723782.1">
    <property type="nucleotide sequence ID" value="NZ_CP011114.1"/>
</dbReference>
<dbReference type="AlphaFoldDB" id="A0A0F7FDP3"/>
<dbReference type="InterPro" id="IPR015943">
    <property type="entry name" value="WD40/YVTN_repeat-like_dom_sf"/>
</dbReference>
<dbReference type="HOGENOM" id="CLU_701790_0_0_9"/>
<name>A0A0F7FDP3_PAEDU</name>
<evidence type="ECO:0000313" key="2">
    <source>
        <dbReference type="EMBL" id="AKG36979.1"/>
    </source>
</evidence>
<evidence type="ECO:0000313" key="3">
    <source>
        <dbReference type="Proteomes" id="UP000034189"/>
    </source>
</evidence>
<dbReference type="PANTHER" id="PTHR47199">
    <property type="entry name" value="PHOTOSYSTEM II STABILITY/ASSEMBLY FACTOR HCF136, CHLOROPLASTIC"/>
    <property type="match status" value="1"/>
</dbReference>
<protein>
    <recommendedName>
        <fullName evidence="4">Photosynthesis system II assembly factor Ycf48/Hcf136-like domain-containing protein</fullName>
    </recommendedName>
</protein>
<dbReference type="CDD" id="cd15482">
    <property type="entry name" value="Sialidase_non-viral"/>
    <property type="match status" value="1"/>
</dbReference>
<accession>A0A0F7FDP3</accession>
<dbReference type="SUPFAM" id="SSF50939">
    <property type="entry name" value="Sialidases"/>
    <property type="match status" value="1"/>
</dbReference>
<reference evidence="2 3" key="2">
    <citation type="journal article" date="2016" name="Genome Announc.">
        <title>Genome Sequence of a Gram-Positive Diazotroph, Paenibacillus durus Type Strain ATCC 35681.</title>
        <authorList>
            <person name="Halim M.A."/>
            <person name="Rahman A.Y."/>
            <person name="Sim K.S."/>
            <person name="Yam H.C."/>
            <person name="Rahim A.A."/>
            <person name="Ghazali A.H."/>
            <person name="Najimudin N."/>
        </authorList>
    </citation>
    <scope>NUCLEOTIDE SEQUENCE [LARGE SCALE GENOMIC DNA]</scope>
    <source>
        <strain evidence="2 3">ATCC 35681</strain>
    </source>
</reference>
<dbReference type="Proteomes" id="UP000034189">
    <property type="component" value="Chromosome"/>
</dbReference>
<proteinExistence type="predicted"/>